<evidence type="ECO:0008006" key="3">
    <source>
        <dbReference type="Google" id="ProtNLM"/>
    </source>
</evidence>
<evidence type="ECO:0000313" key="1">
    <source>
        <dbReference type="EMBL" id="WZN44808.1"/>
    </source>
</evidence>
<dbReference type="Proteomes" id="UP001449657">
    <property type="component" value="Chromosome"/>
</dbReference>
<dbReference type="InterPro" id="IPR016024">
    <property type="entry name" value="ARM-type_fold"/>
</dbReference>
<name>A0ABZ2YZK6_9BACT</name>
<reference evidence="1 2" key="1">
    <citation type="submission" date="2024-03" db="EMBL/GenBank/DDBJ databases">
        <title>Chitinophaga caseinilytica sp. nov., a casein hydrolysing bacterium isolated from forest soil.</title>
        <authorList>
            <person name="Lee D.S."/>
            <person name="Han D.M."/>
            <person name="Baek J.H."/>
            <person name="Choi D.G."/>
            <person name="Jeon J.H."/>
            <person name="Jeon C.O."/>
        </authorList>
    </citation>
    <scope>NUCLEOTIDE SEQUENCE [LARGE SCALE GENOMIC DNA]</scope>
    <source>
        <strain evidence="1 2">KACC 19118</strain>
    </source>
</reference>
<sequence>MTIRSMLLEAHSRAQTEAIAAYIGKSEARLNELIGLFLHDEYRVVQRAAWPLRLVAEKYPRLVEPHLEAMVRRMDDAGIPVSVKRNVVRILQYVEVPERLHGPVMDVCFRLLEDVEETVAVRAFSMTVLANLAITYPDIKNEIVLLIEDQLREGATPGFVSRAKKTLQALSKPEKKKG</sequence>
<dbReference type="SUPFAM" id="SSF48371">
    <property type="entry name" value="ARM repeat"/>
    <property type="match status" value="1"/>
</dbReference>
<proteinExistence type="predicted"/>
<gene>
    <name evidence="1" type="ORF">WJU22_18080</name>
</gene>
<dbReference type="EMBL" id="CP150096">
    <property type="protein sequence ID" value="WZN44808.1"/>
    <property type="molecule type" value="Genomic_DNA"/>
</dbReference>
<dbReference type="RefSeq" id="WP_341839573.1">
    <property type="nucleotide sequence ID" value="NZ_CP149792.1"/>
</dbReference>
<keyword evidence="2" id="KW-1185">Reference proteome</keyword>
<accession>A0ABZ2YZK6</accession>
<dbReference type="InterPro" id="IPR011989">
    <property type="entry name" value="ARM-like"/>
</dbReference>
<organism evidence="1 2">
    <name type="scientific">Chitinophaga caseinilytica</name>
    <dbReference type="NCBI Taxonomy" id="2267521"/>
    <lineage>
        <taxon>Bacteria</taxon>
        <taxon>Pseudomonadati</taxon>
        <taxon>Bacteroidota</taxon>
        <taxon>Chitinophagia</taxon>
        <taxon>Chitinophagales</taxon>
        <taxon>Chitinophagaceae</taxon>
        <taxon>Chitinophaga</taxon>
    </lineage>
</organism>
<protein>
    <recommendedName>
        <fullName evidence="3">HEAT repeat domain-containing protein</fullName>
    </recommendedName>
</protein>
<evidence type="ECO:0000313" key="2">
    <source>
        <dbReference type="Proteomes" id="UP001449657"/>
    </source>
</evidence>
<dbReference type="Gene3D" id="1.25.10.10">
    <property type="entry name" value="Leucine-rich Repeat Variant"/>
    <property type="match status" value="1"/>
</dbReference>